<dbReference type="Pfam" id="PF02992">
    <property type="entry name" value="Transposase_21"/>
    <property type="match status" value="1"/>
</dbReference>
<sequence>MDKSLMNVRNKLSIEYKEELFKFLDFAKYHVDEYGRIRCPCERCMNSNWDSLEGVERHLLTIEMCPSYTEWVYHGEPINLYRSIERFDERTSSDPFHEGTSNDLFHINGTSSNLFSKDNEMLGILHDLQGLENETSEEEDLENDMSFNSDVKKETTNIFEELLNQARLRYKASPIRGKNLTQGIATLSIDTEILEIICIKEDSLKIRWHQEQVETDDVLRHPTDAEGWKHFDYEFPEFTLDPWNVHLGLASNGFNLFGNMCTVYSMWLVVLISYNLSPCKCMKESNFIMLLLIPSLRSPGTLWNIEGKTKDTTHARLEDLHLIEVGNRLVKPHASYTLTSSKRVAFFHFLKSVKFSDGIETRFSWDEENDDSIPKDDIVVESEEFMQKVIKTHERDDLSHDFFSLVMGPSLDVQSYIGCIMGGTMSQFSSGFDENNGLFDFNVKDFNIILGTSSQWFVLDFTDLALTRFVEHQILSMYKEFRGQNHRHFKKFDDPEQVRANPPPKLSNREKDWHFLCDH</sequence>
<protein>
    <submittedName>
        <fullName evidence="3">Putative Transposase family tnp2</fullName>
    </submittedName>
</protein>
<name>A0A5D3D8C7_CUCMM</name>
<evidence type="ECO:0000256" key="1">
    <source>
        <dbReference type="SAM" id="MobiDB-lite"/>
    </source>
</evidence>
<dbReference type="EMBL" id="SSTD01006538">
    <property type="protein sequence ID" value="TYK19802.1"/>
    <property type="molecule type" value="Genomic_DNA"/>
</dbReference>
<feature type="region of interest" description="Disordered" evidence="1">
    <location>
        <begin position="492"/>
        <end position="511"/>
    </location>
</feature>
<organism evidence="3 4">
    <name type="scientific">Cucumis melo var. makuwa</name>
    <name type="common">Oriental melon</name>
    <dbReference type="NCBI Taxonomy" id="1194695"/>
    <lineage>
        <taxon>Eukaryota</taxon>
        <taxon>Viridiplantae</taxon>
        <taxon>Streptophyta</taxon>
        <taxon>Embryophyta</taxon>
        <taxon>Tracheophyta</taxon>
        <taxon>Spermatophyta</taxon>
        <taxon>Magnoliopsida</taxon>
        <taxon>eudicotyledons</taxon>
        <taxon>Gunneridae</taxon>
        <taxon>Pentapetalae</taxon>
        <taxon>rosids</taxon>
        <taxon>fabids</taxon>
        <taxon>Cucurbitales</taxon>
        <taxon>Cucurbitaceae</taxon>
        <taxon>Benincaseae</taxon>
        <taxon>Cucumis</taxon>
    </lineage>
</organism>
<dbReference type="InterPro" id="IPR004242">
    <property type="entry name" value="Transposase_21"/>
</dbReference>
<evidence type="ECO:0000259" key="2">
    <source>
        <dbReference type="Pfam" id="PF13963"/>
    </source>
</evidence>
<evidence type="ECO:0000313" key="3">
    <source>
        <dbReference type="EMBL" id="TYK19802.1"/>
    </source>
</evidence>
<comment type="caution">
    <text evidence="3">The sequence shown here is derived from an EMBL/GenBank/DDBJ whole genome shotgun (WGS) entry which is preliminary data.</text>
</comment>
<dbReference type="Pfam" id="PF13963">
    <property type="entry name" value="Transpos_assoc"/>
    <property type="match status" value="1"/>
</dbReference>
<feature type="domain" description="Transposase-associated" evidence="2">
    <location>
        <begin position="4"/>
        <end position="76"/>
    </location>
</feature>
<dbReference type="Proteomes" id="UP000321947">
    <property type="component" value="Unassembled WGS sequence"/>
</dbReference>
<dbReference type="AlphaFoldDB" id="A0A5D3D8C7"/>
<reference evidence="3 4" key="1">
    <citation type="submission" date="2019-08" db="EMBL/GenBank/DDBJ databases">
        <title>Draft genome sequences of two oriental melons (Cucumis melo L. var makuwa).</title>
        <authorList>
            <person name="Kwon S.-Y."/>
        </authorList>
    </citation>
    <scope>NUCLEOTIDE SEQUENCE [LARGE SCALE GENOMIC DNA]</scope>
    <source>
        <strain evidence="4">cv. Chang Bougi</strain>
        <tissue evidence="3">Leaf</tissue>
    </source>
</reference>
<dbReference type="InterPro" id="IPR029480">
    <property type="entry name" value="Transpos_assoc"/>
</dbReference>
<evidence type="ECO:0000313" key="4">
    <source>
        <dbReference type="Proteomes" id="UP000321947"/>
    </source>
</evidence>
<accession>A0A5D3D8C7</accession>
<proteinExistence type="predicted"/>
<gene>
    <name evidence="3" type="ORF">E5676_scaffold307G00320</name>
</gene>